<keyword evidence="2" id="KW-0964">Secreted</keyword>
<reference evidence="5" key="1">
    <citation type="submission" date="2020-02" db="EMBL/GenBank/DDBJ databases">
        <authorList>
            <person name="Meier V. D."/>
        </authorList>
    </citation>
    <scope>NUCLEOTIDE SEQUENCE</scope>
    <source>
        <strain evidence="5">AVDCRST_MAG30</strain>
    </source>
</reference>
<dbReference type="InterPro" id="IPR001343">
    <property type="entry name" value="Hemolysn_Ca-bd"/>
</dbReference>
<dbReference type="GO" id="GO:0005509">
    <property type="term" value="F:calcium ion binding"/>
    <property type="evidence" value="ECO:0007669"/>
    <property type="project" value="InterPro"/>
</dbReference>
<feature type="compositionally biased region" description="Basic and acidic residues" evidence="3">
    <location>
        <begin position="145"/>
        <end position="156"/>
    </location>
</feature>
<evidence type="ECO:0000313" key="5">
    <source>
        <dbReference type="EMBL" id="CAA9529085.1"/>
    </source>
</evidence>
<gene>
    <name evidence="5" type="ORF">AVDCRST_MAG30-3625</name>
</gene>
<dbReference type="InterPro" id="IPR011049">
    <property type="entry name" value="Serralysin-like_metalloprot_C"/>
</dbReference>
<evidence type="ECO:0000256" key="3">
    <source>
        <dbReference type="SAM" id="MobiDB-lite"/>
    </source>
</evidence>
<dbReference type="InterPro" id="IPR018511">
    <property type="entry name" value="Hemolysin-typ_Ca-bd_CS"/>
</dbReference>
<dbReference type="PROSITE" id="PS00330">
    <property type="entry name" value="HEMOLYSIN_CALCIUM"/>
    <property type="match status" value="3"/>
</dbReference>
<dbReference type="SUPFAM" id="SSF51120">
    <property type="entry name" value="beta-Roll"/>
    <property type="match status" value="2"/>
</dbReference>
<sequence>MKRLVLLAAAVLLWLPAASHAATLSVFTADSCNGSVACEKYSAGSPVAVVSFLGEPGEANRVTVTREGGTVTVRDEAAPVRPKAPCTAVDERTASCPAQSGEGPIPGFAAGLGDGDDRIQIAALLQTRTSLAGGPGADVLVGGPDDDRLDGGEGRDALTGGEGDDTADYSGRTAPVVVNLPQSAGGELGEGDSLVDLELALGGGGDDVLIGGEGPTTLDGGLGDDRLDGRGGNDVITGGQGLDVLTGGAGDDQLEGDPEQGDDVYTAEFTPRRDTLSGGSGDDVLTDQAGGGDRLSGGSGDDRLALMGGGSAVLRGGPGNDELEGGEGRDRFFGDAGRDSIDARDARIERVDCGTGRDRIRSDRRDRLRRCERRR</sequence>
<name>A0A6J4TRF6_9ACTN</name>
<protein>
    <submittedName>
        <fullName evidence="5">Alkaline phosphatase</fullName>
        <ecNumber evidence="5">3.1.3.1</ecNumber>
    </submittedName>
</protein>
<proteinExistence type="predicted"/>
<feature type="chain" id="PRO_5026931134" evidence="4">
    <location>
        <begin position="22"/>
        <end position="375"/>
    </location>
</feature>
<keyword evidence="4" id="KW-0732">Signal</keyword>
<evidence type="ECO:0000256" key="1">
    <source>
        <dbReference type="ARBA" id="ARBA00004613"/>
    </source>
</evidence>
<feature type="compositionally biased region" description="Acidic residues" evidence="3">
    <location>
        <begin position="252"/>
        <end position="262"/>
    </location>
</feature>
<dbReference type="EMBL" id="CADCVS010000475">
    <property type="protein sequence ID" value="CAA9529085.1"/>
    <property type="molecule type" value="Genomic_DNA"/>
</dbReference>
<feature type="signal peptide" evidence="4">
    <location>
        <begin position="1"/>
        <end position="21"/>
    </location>
</feature>
<feature type="region of interest" description="Disordered" evidence="3">
    <location>
        <begin position="133"/>
        <end position="171"/>
    </location>
</feature>
<dbReference type="PRINTS" id="PR00313">
    <property type="entry name" value="CABNDNGRPT"/>
</dbReference>
<organism evidence="5">
    <name type="scientific">uncultured Solirubrobacteraceae bacterium</name>
    <dbReference type="NCBI Taxonomy" id="1162706"/>
    <lineage>
        <taxon>Bacteria</taxon>
        <taxon>Bacillati</taxon>
        <taxon>Actinomycetota</taxon>
        <taxon>Thermoleophilia</taxon>
        <taxon>Solirubrobacterales</taxon>
        <taxon>Solirubrobacteraceae</taxon>
        <taxon>environmental samples</taxon>
    </lineage>
</organism>
<evidence type="ECO:0000256" key="2">
    <source>
        <dbReference type="ARBA" id="ARBA00022525"/>
    </source>
</evidence>
<dbReference type="EC" id="3.1.3.1" evidence="5"/>
<dbReference type="GO" id="GO:0005576">
    <property type="term" value="C:extracellular region"/>
    <property type="evidence" value="ECO:0007669"/>
    <property type="project" value="UniProtKB-SubCell"/>
</dbReference>
<dbReference type="AlphaFoldDB" id="A0A6J4TRF6"/>
<dbReference type="PANTHER" id="PTHR38340">
    <property type="entry name" value="S-LAYER PROTEIN"/>
    <property type="match status" value="1"/>
</dbReference>
<feature type="compositionally biased region" description="Basic and acidic residues" evidence="3">
    <location>
        <begin position="326"/>
        <end position="339"/>
    </location>
</feature>
<feature type="compositionally biased region" description="Gly residues" evidence="3">
    <location>
        <begin position="307"/>
        <end position="319"/>
    </location>
</feature>
<evidence type="ECO:0000256" key="4">
    <source>
        <dbReference type="SAM" id="SignalP"/>
    </source>
</evidence>
<comment type="subcellular location">
    <subcellularLocation>
        <location evidence="1">Secreted</location>
    </subcellularLocation>
</comment>
<feature type="region of interest" description="Disordered" evidence="3">
    <location>
        <begin position="246"/>
        <end position="265"/>
    </location>
</feature>
<dbReference type="InterPro" id="IPR050557">
    <property type="entry name" value="RTX_toxin/Mannuronan_C5-epim"/>
</dbReference>
<feature type="region of interest" description="Disordered" evidence="3">
    <location>
        <begin position="271"/>
        <end position="339"/>
    </location>
</feature>
<feature type="compositionally biased region" description="Gly residues" evidence="3">
    <location>
        <begin position="289"/>
        <end position="299"/>
    </location>
</feature>
<dbReference type="Gene3D" id="2.150.10.10">
    <property type="entry name" value="Serralysin-like metalloprotease, C-terminal"/>
    <property type="match status" value="3"/>
</dbReference>
<keyword evidence="5" id="KW-0378">Hydrolase</keyword>
<accession>A0A6J4TRF6</accession>
<dbReference type="PANTHER" id="PTHR38340:SF1">
    <property type="entry name" value="S-LAYER PROTEIN"/>
    <property type="match status" value="1"/>
</dbReference>
<dbReference type="GO" id="GO:0004035">
    <property type="term" value="F:alkaline phosphatase activity"/>
    <property type="evidence" value="ECO:0007669"/>
    <property type="project" value="UniProtKB-EC"/>
</dbReference>
<dbReference type="Pfam" id="PF00353">
    <property type="entry name" value="HemolysinCabind"/>
    <property type="match status" value="4"/>
</dbReference>